<reference evidence="1 2" key="1">
    <citation type="submission" date="2019-04" db="EMBL/GenBank/DDBJ databases">
        <title>Genome Announcement To Ensure Probiotic Safety of Bifidobacterium longum subsp infantis UBBI-01.</title>
        <authorList>
            <person name="Sulthana A."/>
            <person name="Lakshmi S.G."/>
            <person name="Madempudi R.S."/>
        </authorList>
    </citation>
    <scope>NUCLEOTIDE SEQUENCE [LARGE SCALE GENOMIC DNA]</scope>
    <source>
        <strain evidence="1 2">UBBI-01</strain>
    </source>
</reference>
<name>A0A4S5BCL7_BIFLI</name>
<gene>
    <name evidence="1" type="ORF">E6L38_02915</name>
</gene>
<evidence type="ECO:0000313" key="2">
    <source>
        <dbReference type="Proteomes" id="UP000306697"/>
    </source>
</evidence>
<evidence type="ECO:0000313" key="1">
    <source>
        <dbReference type="EMBL" id="THJ29944.1"/>
    </source>
</evidence>
<dbReference type="AlphaFoldDB" id="A0A4S5BCL7"/>
<organism evidence="1 2">
    <name type="scientific">Bifidobacterium longum subsp. infantis</name>
    <dbReference type="NCBI Taxonomy" id="1682"/>
    <lineage>
        <taxon>Bacteria</taxon>
        <taxon>Bacillati</taxon>
        <taxon>Actinomycetota</taxon>
        <taxon>Actinomycetes</taxon>
        <taxon>Bifidobacteriales</taxon>
        <taxon>Bifidobacteriaceae</taxon>
        <taxon>Bifidobacterium</taxon>
    </lineage>
</organism>
<accession>A0A4S5BCL7</accession>
<comment type="caution">
    <text evidence="1">The sequence shown here is derived from an EMBL/GenBank/DDBJ whole genome shotgun (WGS) entry which is preliminary data.</text>
</comment>
<dbReference type="Proteomes" id="UP000306697">
    <property type="component" value="Unassembled WGS sequence"/>
</dbReference>
<sequence length="69" mass="7701">MSTAAMRFHHFVQNSLMVSIESQVFTSVKSLLPIHIIDFADTTFRLPSDGRQGTDYPRNTAIIASTSSR</sequence>
<proteinExistence type="predicted"/>
<protein>
    <submittedName>
        <fullName evidence="1">Uncharacterized protein</fullName>
    </submittedName>
</protein>
<dbReference type="EMBL" id="SSWL01000004">
    <property type="protein sequence ID" value="THJ29944.1"/>
    <property type="molecule type" value="Genomic_DNA"/>
</dbReference>